<dbReference type="Proteomes" id="UP000709672">
    <property type="component" value="Unassembled WGS sequence"/>
</dbReference>
<proteinExistence type="predicted"/>
<organism evidence="1 2">
    <name type="scientific">Candidatus Sungiibacteriota bacterium</name>
    <dbReference type="NCBI Taxonomy" id="2750080"/>
    <lineage>
        <taxon>Bacteria</taxon>
        <taxon>Candidatus Sungiibacteriota</taxon>
    </lineage>
</organism>
<evidence type="ECO:0000313" key="2">
    <source>
        <dbReference type="Proteomes" id="UP000709672"/>
    </source>
</evidence>
<reference evidence="1" key="1">
    <citation type="submission" date="2020-07" db="EMBL/GenBank/DDBJ databases">
        <title>Huge and variable diversity of episymbiotic CPR bacteria and DPANN archaea in groundwater ecosystems.</title>
        <authorList>
            <person name="He C.Y."/>
            <person name="Keren R."/>
            <person name="Whittaker M."/>
            <person name="Farag I.F."/>
            <person name="Doudna J."/>
            <person name="Cate J.H.D."/>
            <person name="Banfield J.F."/>
        </authorList>
    </citation>
    <scope>NUCLEOTIDE SEQUENCE</scope>
    <source>
        <strain evidence="1">NC_groundwater_418_Ag_B-0.1um_45_10</strain>
    </source>
</reference>
<accession>A0A931YE10</accession>
<protein>
    <submittedName>
        <fullName evidence="1">Uncharacterized protein</fullName>
    </submittedName>
</protein>
<sequence length="111" mass="12819">MEVFCICREILLILDRRHSELELNTRIWPRLQTQGVNWAKMKEVLDQLVVAQLVAVHERRVECNRIALFYRISELGSQELKRITTPKGKKGLYANATSFCGEKNCCLNQAA</sequence>
<dbReference type="EMBL" id="JACPHQ010000040">
    <property type="protein sequence ID" value="MBI2466132.1"/>
    <property type="molecule type" value="Genomic_DNA"/>
</dbReference>
<evidence type="ECO:0000313" key="1">
    <source>
        <dbReference type="EMBL" id="MBI2466132.1"/>
    </source>
</evidence>
<dbReference type="AlphaFoldDB" id="A0A931YE10"/>
<gene>
    <name evidence="1" type="ORF">HYV66_02815</name>
</gene>
<comment type="caution">
    <text evidence="1">The sequence shown here is derived from an EMBL/GenBank/DDBJ whole genome shotgun (WGS) entry which is preliminary data.</text>
</comment>
<name>A0A931YE10_9BACT</name>